<keyword evidence="1" id="KW-0812">Transmembrane</keyword>
<feature type="transmembrane region" description="Helical" evidence="1">
    <location>
        <begin position="7"/>
        <end position="28"/>
    </location>
</feature>
<evidence type="ECO:0000313" key="3">
    <source>
        <dbReference type="EMBL" id="GLX87339.1"/>
    </source>
</evidence>
<dbReference type="RefSeq" id="WP_284301317.1">
    <property type="nucleotide sequence ID" value="NZ_BSSV01000010.1"/>
</dbReference>
<gene>
    <name evidence="3" type="ORF">tloyanaT_35920</name>
</gene>
<proteinExistence type="predicted"/>
<organism evidence="3 4">
    <name type="scientific">Thalassotalea loyana</name>
    <dbReference type="NCBI Taxonomy" id="280483"/>
    <lineage>
        <taxon>Bacteria</taxon>
        <taxon>Pseudomonadati</taxon>
        <taxon>Pseudomonadota</taxon>
        <taxon>Gammaproteobacteria</taxon>
        <taxon>Alteromonadales</taxon>
        <taxon>Colwelliaceae</taxon>
        <taxon>Thalassotalea</taxon>
    </lineage>
</organism>
<sequence>MNIKKLITATISHGVVGLLGFAIGIYSLPILTAPPSPTEGELIASNTNQLFTTTFDRERLDSDTLHWGEGSVSLGNNFITLMGNLAPGPNYKLYLSKSFVETERDFNRLKDTMVVVGDIYTFENFIVNVPQGINVEDYNTVIVWCESFGEYITSAKYQ</sequence>
<feature type="domain" description="DM13" evidence="2">
    <location>
        <begin position="53"/>
        <end position="158"/>
    </location>
</feature>
<comment type="caution">
    <text evidence="3">The sequence shown here is derived from an EMBL/GenBank/DDBJ whole genome shotgun (WGS) entry which is preliminary data.</text>
</comment>
<protein>
    <recommendedName>
        <fullName evidence="2">DM13 domain-containing protein</fullName>
    </recommendedName>
</protein>
<evidence type="ECO:0000256" key="1">
    <source>
        <dbReference type="SAM" id="Phobius"/>
    </source>
</evidence>
<reference evidence="3 4" key="1">
    <citation type="submission" date="2023-03" db="EMBL/GenBank/DDBJ databases">
        <title>Thalassotalea loyana LMG 22536T draft genome sequence.</title>
        <authorList>
            <person name="Sawabe T."/>
        </authorList>
    </citation>
    <scope>NUCLEOTIDE SEQUENCE [LARGE SCALE GENOMIC DNA]</scope>
    <source>
        <strain evidence="3 4">LMG 22536</strain>
    </source>
</reference>
<evidence type="ECO:0000313" key="4">
    <source>
        <dbReference type="Proteomes" id="UP001157134"/>
    </source>
</evidence>
<dbReference type="EMBL" id="BSSV01000010">
    <property type="protein sequence ID" value="GLX87339.1"/>
    <property type="molecule type" value="Genomic_DNA"/>
</dbReference>
<keyword evidence="4" id="KW-1185">Reference proteome</keyword>
<dbReference type="Proteomes" id="UP001157134">
    <property type="component" value="Unassembled WGS sequence"/>
</dbReference>
<dbReference type="PROSITE" id="PS51549">
    <property type="entry name" value="DM13"/>
    <property type="match status" value="1"/>
</dbReference>
<name>A0ABQ6HI07_9GAMM</name>
<accession>A0ABQ6HI07</accession>
<dbReference type="InterPro" id="IPR019545">
    <property type="entry name" value="DM13_domain"/>
</dbReference>
<dbReference type="Pfam" id="PF10517">
    <property type="entry name" value="DM13"/>
    <property type="match status" value="1"/>
</dbReference>
<evidence type="ECO:0000259" key="2">
    <source>
        <dbReference type="PROSITE" id="PS51549"/>
    </source>
</evidence>
<keyword evidence="1" id="KW-0472">Membrane</keyword>
<keyword evidence="1" id="KW-1133">Transmembrane helix</keyword>